<dbReference type="Proteomes" id="UP000642993">
    <property type="component" value="Unassembled WGS sequence"/>
</dbReference>
<dbReference type="PROSITE" id="PS50977">
    <property type="entry name" value="HTH_TETR_2"/>
    <property type="match status" value="1"/>
</dbReference>
<feature type="DNA-binding region" description="H-T-H motif" evidence="4">
    <location>
        <begin position="55"/>
        <end position="74"/>
    </location>
</feature>
<keyword evidence="3" id="KW-0804">Transcription</keyword>
<dbReference type="EMBL" id="JACYWE010000002">
    <property type="protein sequence ID" value="MBD8505592.1"/>
    <property type="molecule type" value="Genomic_DNA"/>
</dbReference>
<accession>A0A927JBF9</accession>
<dbReference type="InterPro" id="IPR001647">
    <property type="entry name" value="HTH_TetR"/>
</dbReference>
<dbReference type="GO" id="GO:0003700">
    <property type="term" value="F:DNA-binding transcription factor activity"/>
    <property type="evidence" value="ECO:0007669"/>
    <property type="project" value="TreeGrafter"/>
</dbReference>
<evidence type="ECO:0000256" key="1">
    <source>
        <dbReference type="ARBA" id="ARBA00023015"/>
    </source>
</evidence>
<keyword evidence="7" id="KW-1185">Reference proteome</keyword>
<dbReference type="PRINTS" id="PR00455">
    <property type="entry name" value="HTHTETR"/>
</dbReference>
<evidence type="ECO:0000313" key="7">
    <source>
        <dbReference type="Proteomes" id="UP000642993"/>
    </source>
</evidence>
<name>A0A927JBF9_9ACTN</name>
<organism evidence="6 7">
    <name type="scientific">Lolliginicoccus lacisalsi</name>
    <dbReference type="NCBI Taxonomy" id="2742202"/>
    <lineage>
        <taxon>Bacteria</taxon>
        <taxon>Bacillati</taxon>
        <taxon>Actinomycetota</taxon>
        <taxon>Actinomycetes</taxon>
        <taxon>Mycobacteriales</taxon>
        <taxon>Hoyosellaceae</taxon>
        <taxon>Lolliginicoccus</taxon>
    </lineage>
</organism>
<sequence>MPDSRQRSLVPDEFDGHLPRHRHNLTREQVKQSQSARIINAAIELFASRGYAATTVLDIVKRAGVSRKTFYELFDTKEAVIVAAYRAFDTFLRDAGMTASNNTSLTTPEQLRELVRALLTLLGAYPAGARMFFLEVLGAGDDVRRRRAAAITQFTDVLGLPLQHLRASLDPGLPPLDAILVRGLVGGGMEMIVDHLVHHEPGTIADLTEDVTHLILGVTAPRHEAPR</sequence>
<feature type="domain" description="HTH tetR-type" evidence="5">
    <location>
        <begin position="32"/>
        <end position="92"/>
    </location>
</feature>
<evidence type="ECO:0000259" key="5">
    <source>
        <dbReference type="PROSITE" id="PS50977"/>
    </source>
</evidence>
<evidence type="ECO:0000313" key="6">
    <source>
        <dbReference type="EMBL" id="MBD8505592.1"/>
    </source>
</evidence>
<dbReference type="InterPro" id="IPR009057">
    <property type="entry name" value="Homeodomain-like_sf"/>
</dbReference>
<gene>
    <name evidence="6" type="ORF">HT102_03705</name>
</gene>
<dbReference type="RefSeq" id="WP_192038083.1">
    <property type="nucleotide sequence ID" value="NZ_JACYWE010000002.1"/>
</dbReference>
<comment type="caution">
    <text evidence="6">The sequence shown here is derived from an EMBL/GenBank/DDBJ whole genome shotgun (WGS) entry which is preliminary data.</text>
</comment>
<evidence type="ECO:0000256" key="3">
    <source>
        <dbReference type="ARBA" id="ARBA00023163"/>
    </source>
</evidence>
<keyword evidence="2 4" id="KW-0238">DNA-binding</keyword>
<dbReference type="InterPro" id="IPR050109">
    <property type="entry name" value="HTH-type_TetR-like_transc_reg"/>
</dbReference>
<evidence type="ECO:0000256" key="2">
    <source>
        <dbReference type="ARBA" id="ARBA00023125"/>
    </source>
</evidence>
<proteinExistence type="predicted"/>
<protein>
    <submittedName>
        <fullName evidence="6">TetR/AcrR family transcriptional regulator</fullName>
    </submittedName>
</protein>
<dbReference type="SUPFAM" id="SSF46689">
    <property type="entry name" value="Homeodomain-like"/>
    <property type="match status" value="1"/>
</dbReference>
<dbReference type="Gene3D" id="1.10.357.10">
    <property type="entry name" value="Tetracycline Repressor, domain 2"/>
    <property type="match status" value="1"/>
</dbReference>
<dbReference type="GO" id="GO:0000976">
    <property type="term" value="F:transcription cis-regulatory region binding"/>
    <property type="evidence" value="ECO:0007669"/>
    <property type="project" value="TreeGrafter"/>
</dbReference>
<dbReference type="PANTHER" id="PTHR30055">
    <property type="entry name" value="HTH-TYPE TRANSCRIPTIONAL REGULATOR RUTR"/>
    <property type="match status" value="1"/>
</dbReference>
<evidence type="ECO:0000256" key="4">
    <source>
        <dbReference type="PROSITE-ProRule" id="PRU00335"/>
    </source>
</evidence>
<dbReference type="AlphaFoldDB" id="A0A927JBF9"/>
<dbReference type="Pfam" id="PF00440">
    <property type="entry name" value="TetR_N"/>
    <property type="match status" value="1"/>
</dbReference>
<keyword evidence="1" id="KW-0805">Transcription regulation</keyword>
<reference evidence="6" key="1">
    <citation type="submission" date="2020-09" db="EMBL/GenBank/DDBJ databases">
        <title>Hoyosella lacisalsi sp. nov., a halotolerant actinobacterium isolated from soil of Lake Gudzhirganskoe.</title>
        <authorList>
            <person name="Yang Q."/>
            <person name="Guo P.Y."/>
            <person name="Liu S.W."/>
            <person name="Li F.N."/>
            <person name="Sun C.H."/>
        </authorList>
    </citation>
    <scope>NUCLEOTIDE SEQUENCE</scope>
    <source>
        <strain evidence="6">G463</strain>
    </source>
</reference>
<dbReference type="PANTHER" id="PTHR30055:SF234">
    <property type="entry name" value="HTH-TYPE TRANSCRIPTIONAL REGULATOR BETI"/>
    <property type="match status" value="1"/>
</dbReference>